<accession>A0A1I8HV17</accession>
<protein>
    <submittedName>
        <fullName evidence="4">RIIa domain-containing protein</fullName>
    </submittedName>
</protein>
<evidence type="ECO:0000313" key="4">
    <source>
        <dbReference type="WBParaSite" id="maker-uti_cns_0008172-snap-gene-0.8-mRNA-1"/>
    </source>
</evidence>
<organism evidence="3 4">
    <name type="scientific">Macrostomum lignano</name>
    <dbReference type="NCBI Taxonomy" id="282301"/>
    <lineage>
        <taxon>Eukaryota</taxon>
        <taxon>Metazoa</taxon>
        <taxon>Spiralia</taxon>
        <taxon>Lophotrochozoa</taxon>
        <taxon>Platyhelminthes</taxon>
        <taxon>Rhabditophora</taxon>
        <taxon>Macrostomorpha</taxon>
        <taxon>Macrostomida</taxon>
        <taxon>Macrostomidae</taxon>
        <taxon>Macrostomum</taxon>
    </lineage>
</organism>
<feature type="compositionally biased region" description="Basic residues" evidence="1">
    <location>
        <begin position="13"/>
        <end position="23"/>
    </location>
</feature>
<proteinExistence type="predicted"/>
<feature type="domain" description="RIIa" evidence="2">
    <location>
        <begin position="30"/>
        <end position="67"/>
    </location>
</feature>
<evidence type="ECO:0000259" key="2">
    <source>
        <dbReference type="SMART" id="SM00394"/>
    </source>
</evidence>
<name>A0A1I8HV17_9PLAT</name>
<dbReference type="AlphaFoldDB" id="A0A1I8HV17"/>
<sequence>SSLNTTETATERPRKRRHPKRPIKLPPPPDGFQALLEGFALEVVRQRPADIYKFGATHFEDLLRRRQSGNGPTVNDEARAAAVADEDSAASPEAANKRVS</sequence>
<keyword evidence="3" id="KW-1185">Reference proteome</keyword>
<dbReference type="SUPFAM" id="SSF47391">
    <property type="entry name" value="Dimerization-anchoring domain of cAMP-dependent PK regulatory subunit"/>
    <property type="match status" value="1"/>
</dbReference>
<feature type="region of interest" description="Disordered" evidence="1">
    <location>
        <begin position="1"/>
        <end position="30"/>
    </location>
</feature>
<evidence type="ECO:0000256" key="1">
    <source>
        <dbReference type="SAM" id="MobiDB-lite"/>
    </source>
</evidence>
<dbReference type="InterPro" id="IPR003117">
    <property type="entry name" value="cAMP_dep_PK_reg_su_I/II_a/b"/>
</dbReference>
<dbReference type="CDD" id="cd12100">
    <property type="entry name" value="DD_CABYR_SP17"/>
    <property type="match status" value="1"/>
</dbReference>
<dbReference type="Gene3D" id="1.20.890.10">
    <property type="entry name" value="cAMP-dependent protein kinase regulatory subunit, dimerization-anchoring domain"/>
    <property type="match status" value="1"/>
</dbReference>
<dbReference type="Proteomes" id="UP000095280">
    <property type="component" value="Unplaced"/>
</dbReference>
<feature type="region of interest" description="Disordered" evidence="1">
    <location>
        <begin position="66"/>
        <end position="100"/>
    </location>
</feature>
<reference evidence="4" key="1">
    <citation type="submission" date="2016-11" db="UniProtKB">
        <authorList>
            <consortium name="WormBaseParasite"/>
        </authorList>
    </citation>
    <scope>IDENTIFICATION</scope>
</reference>
<dbReference type="Pfam" id="PF02197">
    <property type="entry name" value="RIIa"/>
    <property type="match status" value="1"/>
</dbReference>
<dbReference type="SMART" id="SM00394">
    <property type="entry name" value="RIIa"/>
    <property type="match status" value="1"/>
</dbReference>
<dbReference type="InterPro" id="IPR047579">
    <property type="entry name" value="DD_CABYR_SP17"/>
</dbReference>
<evidence type="ECO:0000313" key="3">
    <source>
        <dbReference type="Proteomes" id="UP000095280"/>
    </source>
</evidence>
<dbReference type="WBParaSite" id="maker-uti_cns_0008172-snap-gene-0.8-mRNA-1">
    <property type="protein sequence ID" value="maker-uti_cns_0008172-snap-gene-0.8-mRNA-1"/>
    <property type="gene ID" value="maker-uti_cns_0008172-snap-gene-0.8"/>
</dbReference>